<accession>A0A1Q2L153</accession>
<dbReference type="EMBL" id="CP019640">
    <property type="protein sequence ID" value="AQQ54143.1"/>
    <property type="molecule type" value="Genomic_DNA"/>
</dbReference>
<gene>
    <name evidence="1" type="ORF">B0X71_14200</name>
</gene>
<evidence type="ECO:0000313" key="2">
    <source>
        <dbReference type="Proteomes" id="UP000188184"/>
    </source>
</evidence>
<proteinExistence type="predicted"/>
<dbReference type="Proteomes" id="UP000188184">
    <property type="component" value="Chromosome"/>
</dbReference>
<keyword evidence="2" id="KW-1185">Reference proteome</keyword>
<reference evidence="1 2" key="1">
    <citation type="submission" date="2017-02" db="EMBL/GenBank/DDBJ databases">
        <title>The complete genomic sequence of a novel cold adapted crude oil-degrading bacterium Planococcus qaidamina Y42.</title>
        <authorList>
            <person name="Yang R."/>
        </authorList>
    </citation>
    <scope>NUCLEOTIDE SEQUENCE [LARGE SCALE GENOMIC DNA]</scope>
    <source>
        <strain evidence="1 2">Y42</strain>
    </source>
</reference>
<sequence>MGQGELENCRICGRLFLKDHTDYCLNCFEDIEQDFKYVADFLKKEQNRYATLQEVSKAAEVSEKRIMEFIRGGRIFAEDYPNLGYECAQCGTLIKRQVLCNDCYERYSTAVDEMMTREKAKDEIRKAQHGHQNEAQYWRLKRNK</sequence>
<keyword evidence="1" id="KW-0969">Cilium</keyword>
<protein>
    <submittedName>
        <fullName evidence="1">Flagellar protein</fullName>
    </submittedName>
</protein>
<dbReference type="OrthoDB" id="1739831at2"/>
<keyword evidence="1" id="KW-0282">Flagellum</keyword>
<name>A0A1Q2L153_9BACL</name>
<evidence type="ECO:0000313" key="1">
    <source>
        <dbReference type="EMBL" id="AQQ54143.1"/>
    </source>
</evidence>
<dbReference type="KEGG" id="pmar:B0X71_14200"/>
<dbReference type="AlphaFoldDB" id="A0A1Q2L153"/>
<keyword evidence="1" id="KW-0966">Cell projection</keyword>
<organism evidence="1 2">
    <name type="scientific">Planococcus lenghuensis</name>
    <dbReference type="NCBI Taxonomy" id="2213202"/>
    <lineage>
        <taxon>Bacteria</taxon>
        <taxon>Bacillati</taxon>
        <taxon>Bacillota</taxon>
        <taxon>Bacilli</taxon>
        <taxon>Bacillales</taxon>
        <taxon>Caryophanaceae</taxon>
        <taxon>Planococcus</taxon>
    </lineage>
</organism>